<dbReference type="InterPro" id="IPR002182">
    <property type="entry name" value="NB-ARC"/>
</dbReference>
<protein>
    <recommendedName>
        <fullName evidence="1">NB-ARC domain-containing protein</fullName>
    </recommendedName>
</protein>
<name>A0AAV7H677_DENCH</name>
<dbReference type="InterPro" id="IPR027417">
    <property type="entry name" value="P-loop_NTPase"/>
</dbReference>
<evidence type="ECO:0000313" key="2">
    <source>
        <dbReference type="EMBL" id="KAH0463058.1"/>
    </source>
</evidence>
<keyword evidence="3" id="KW-1185">Reference proteome</keyword>
<sequence>MVLLVLDEIWEEEERDQSKWENVLVPLASGSFGSKILVTTGMDSIALTFAKVIKKEEIVILEGLEEDECLQLLNTCILIIKN</sequence>
<dbReference type="AlphaFoldDB" id="A0AAV7H677"/>
<gene>
    <name evidence="2" type="ORF">IEQ34_007640</name>
</gene>
<feature type="domain" description="NB-ARC" evidence="1">
    <location>
        <begin position="2"/>
        <end position="75"/>
    </location>
</feature>
<dbReference type="Proteomes" id="UP000775213">
    <property type="component" value="Unassembled WGS sequence"/>
</dbReference>
<comment type="caution">
    <text evidence="2">The sequence shown here is derived from an EMBL/GenBank/DDBJ whole genome shotgun (WGS) entry which is preliminary data.</text>
</comment>
<dbReference type="GO" id="GO:0043531">
    <property type="term" value="F:ADP binding"/>
    <property type="evidence" value="ECO:0007669"/>
    <property type="project" value="InterPro"/>
</dbReference>
<dbReference type="EMBL" id="JAGFBR010000008">
    <property type="protein sequence ID" value="KAH0463058.1"/>
    <property type="molecule type" value="Genomic_DNA"/>
</dbReference>
<dbReference type="SUPFAM" id="SSF52540">
    <property type="entry name" value="P-loop containing nucleoside triphosphate hydrolases"/>
    <property type="match status" value="1"/>
</dbReference>
<evidence type="ECO:0000259" key="1">
    <source>
        <dbReference type="Pfam" id="PF00931"/>
    </source>
</evidence>
<proteinExistence type="predicted"/>
<dbReference type="Gene3D" id="3.40.50.300">
    <property type="entry name" value="P-loop containing nucleotide triphosphate hydrolases"/>
    <property type="match status" value="1"/>
</dbReference>
<evidence type="ECO:0000313" key="3">
    <source>
        <dbReference type="Proteomes" id="UP000775213"/>
    </source>
</evidence>
<accession>A0AAV7H677</accession>
<reference evidence="2 3" key="1">
    <citation type="journal article" date="2021" name="Hortic Res">
        <title>Chromosome-scale assembly of the Dendrobium chrysotoxum genome enhances the understanding of orchid evolution.</title>
        <authorList>
            <person name="Zhang Y."/>
            <person name="Zhang G.Q."/>
            <person name="Zhang D."/>
            <person name="Liu X.D."/>
            <person name="Xu X.Y."/>
            <person name="Sun W.H."/>
            <person name="Yu X."/>
            <person name="Zhu X."/>
            <person name="Wang Z.W."/>
            <person name="Zhao X."/>
            <person name="Zhong W.Y."/>
            <person name="Chen H."/>
            <person name="Yin W.L."/>
            <person name="Huang T."/>
            <person name="Niu S.C."/>
            <person name="Liu Z.J."/>
        </authorList>
    </citation>
    <scope>NUCLEOTIDE SEQUENCE [LARGE SCALE GENOMIC DNA]</scope>
    <source>
        <strain evidence="2">Lindl</strain>
    </source>
</reference>
<dbReference type="Pfam" id="PF00931">
    <property type="entry name" value="NB-ARC"/>
    <property type="match status" value="1"/>
</dbReference>
<organism evidence="2 3">
    <name type="scientific">Dendrobium chrysotoxum</name>
    <name type="common">Orchid</name>
    <dbReference type="NCBI Taxonomy" id="161865"/>
    <lineage>
        <taxon>Eukaryota</taxon>
        <taxon>Viridiplantae</taxon>
        <taxon>Streptophyta</taxon>
        <taxon>Embryophyta</taxon>
        <taxon>Tracheophyta</taxon>
        <taxon>Spermatophyta</taxon>
        <taxon>Magnoliopsida</taxon>
        <taxon>Liliopsida</taxon>
        <taxon>Asparagales</taxon>
        <taxon>Orchidaceae</taxon>
        <taxon>Epidendroideae</taxon>
        <taxon>Malaxideae</taxon>
        <taxon>Dendrobiinae</taxon>
        <taxon>Dendrobium</taxon>
    </lineage>
</organism>